<evidence type="ECO:0000259" key="3">
    <source>
        <dbReference type="PROSITE" id="PS51000"/>
    </source>
</evidence>
<dbReference type="InterPro" id="IPR026881">
    <property type="entry name" value="WYL_dom"/>
</dbReference>
<dbReference type="GO" id="GO:0003700">
    <property type="term" value="F:DNA-binding transcription factor activity"/>
    <property type="evidence" value="ECO:0007669"/>
    <property type="project" value="InterPro"/>
</dbReference>
<dbReference type="PANTHER" id="PTHR34580:SF1">
    <property type="entry name" value="PROTEIN PAFC"/>
    <property type="match status" value="1"/>
</dbReference>
<evidence type="ECO:0000313" key="5">
    <source>
        <dbReference type="Proteomes" id="UP001185092"/>
    </source>
</evidence>
<dbReference type="EMBL" id="JAVDQD010000003">
    <property type="protein sequence ID" value="MDR6239997.1"/>
    <property type="molecule type" value="Genomic_DNA"/>
</dbReference>
<dbReference type="InterPro" id="IPR036390">
    <property type="entry name" value="WH_DNA-bd_sf"/>
</dbReference>
<dbReference type="Pfam" id="PF08279">
    <property type="entry name" value="HTH_11"/>
    <property type="match status" value="1"/>
</dbReference>
<keyword evidence="5" id="KW-1185">Reference proteome</keyword>
<dbReference type="Gene3D" id="1.10.10.10">
    <property type="entry name" value="Winged helix-like DNA-binding domain superfamily/Winged helix DNA-binding domain"/>
    <property type="match status" value="1"/>
</dbReference>
<proteinExistence type="predicted"/>
<evidence type="ECO:0000256" key="1">
    <source>
        <dbReference type="ARBA" id="ARBA00023015"/>
    </source>
</evidence>
<keyword evidence="2" id="KW-0804">Transcription</keyword>
<comment type="caution">
    <text evidence="4">The sequence shown here is derived from an EMBL/GenBank/DDBJ whole genome shotgun (WGS) entry which is preliminary data.</text>
</comment>
<dbReference type="GO" id="GO:0003677">
    <property type="term" value="F:DNA binding"/>
    <property type="evidence" value="ECO:0007669"/>
    <property type="project" value="UniProtKB-KW"/>
</dbReference>
<organism evidence="4 5">
    <name type="scientific">Aureibacter tunicatorum</name>
    <dbReference type="NCBI Taxonomy" id="866807"/>
    <lineage>
        <taxon>Bacteria</taxon>
        <taxon>Pseudomonadati</taxon>
        <taxon>Bacteroidota</taxon>
        <taxon>Cytophagia</taxon>
        <taxon>Cytophagales</taxon>
        <taxon>Persicobacteraceae</taxon>
        <taxon>Aureibacter</taxon>
    </lineage>
</organism>
<dbReference type="AlphaFoldDB" id="A0AAE4BTT8"/>
<dbReference type="Proteomes" id="UP001185092">
    <property type="component" value="Unassembled WGS sequence"/>
</dbReference>
<sequence length="237" mass="27219">MEDNEKPRLSRLTAIVIQLQSKRVVTSTELAKKHGVSVRTIYRDIRTLENSGIPITVEEGKGYSLMDGYQLPPVLFTEEEANAMVTAEQLVLKNKDKSFAKSYSEAMIKIKSVLKYSQKDNASLLADRVYFGGNNTYEKTSDHLMVIQMAVTSFQLMDIEYLSLDNALSKRKVEPFAMYSTNGNWLLIAFCRLRNEFRAFRIDKIQKVNILDEKFSPHDMSISDYFELYVKNKTPLT</sequence>
<name>A0AAE4BTT8_9BACT</name>
<dbReference type="PANTHER" id="PTHR34580">
    <property type="match status" value="1"/>
</dbReference>
<evidence type="ECO:0000256" key="2">
    <source>
        <dbReference type="ARBA" id="ARBA00023163"/>
    </source>
</evidence>
<dbReference type="InterPro" id="IPR036388">
    <property type="entry name" value="WH-like_DNA-bd_sf"/>
</dbReference>
<reference evidence="4" key="1">
    <citation type="submission" date="2023-07" db="EMBL/GenBank/DDBJ databases">
        <title>Genomic Encyclopedia of Type Strains, Phase IV (KMG-IV): sequencing the most valuable type-strain genomes for metagenomic binning, comparative biology and taxonomic classification.</title>
        <authorList>
            <person name="Goeker M."/>
        </authorList>
    </citation>
    <scope>NUCLEOTIDE SEQUENCE</scope>
    <source>
        <strain evidence="4">DSM 26174</strain>
    </source>
</reference>
<evidence type="ECO:0000313" key="4">
    <source>
        <dbReference type="EMBL" id="MDR6239997.1"/>
    </source>
</evidence>
<gene>
    <name evidence="4" type="ORF">HNQ88_003045</name>
</gene>
<dbReference type="InterPro" id="IPR013196">
    <property type="entry name" value="HTH_11"/>
</dbReference>
<protein>
    <submittedName>
        <fullName evidence="4">DNA-binding transcriptional regulator YafY</fullName>
    </submittedName>
</protein>
<dbReference type="PROSITE" id="PS51000">
    <property type="entry name" value="HTH_DEOR_2"/>
    <property type="match status" value="1"/>
</dbReference>
<dbReference type="InterPro" id="IPR001034">
    <property type="entry name" value="DeoR_HTH"/>
</dbReference>
<keyword evidence="4" id="KW-0238">DNA-binding</keyword>
<accession>A0AAE4BTT8</accession>
<dbReference type="SUPFAM" id="SSF46785">
    <property type="entry name" value="Winged helix' DNA-binding domain"/>
    <property type="match status" value="1"/>
</dbReference>
<dbReference type="Pfam" id="PF13280">
    <property type="entry name" value="WYL"/>
    <property type="match status" value="1"/>
</dbReference>
<keyword evidence="1" id="KW-0805">Transcription regulation</keyword>
<feature type="domain" description="HTH deoR-type" evidence="3">
    <location>
        <begin position="8"/>
        <end position="63"/>
    </location>
</feature>
<dbReference type="InterPro" id="IPR051534">
    <property type="entry name" value="CBASS_pafABC_assoc_protein"/>
</dbReference>
<dbReference type="RefSeq" id="WP_309939811.1">
    <property type="nucleotide sequence ID" value="NZ_AP025305.1"/>
</dbReference>
<dbReference type="PROSITE" id="PS52050">
    <property type="entry name" value="WYL"/>
    <property type="match status" value="1"/>
</dbReference>